<keyword evidence="1" id="KW-1133">Transmembrane helix</keyword>
<dbReference type="EMBL" id="CACVBM020001240">
    <property type="protein sequence ID" value="CAA7041144.1"/>
    <property type="molecule type" value="Genomic_DNA"/>
</dbReference>
<comment type="caution">
    <text evidence="2">The sequence shown here is derived from an EMBL/GenBank/DDBJ whole genome shotgun (WGS) entry which is preliminary data.</text>
</comment>
<evidence type="ECO:0000313" key="2">
    <source>
        <dbReference type="EMBL" id="CAA7041144.1"/>
    </source>
</evidence>
<keyword evidence="3" id="KW-1185">Reference proteome</keyword>
<gene>
    <name evidence="2" type="ORF">MERR_LOCUS28379</name>
</gene>
<sequence>MTPNLRCAFAQGWRSIRSRRSFSSSPGSRGEKKQDLLAAALVQSKKSISYVVTGFGIYCFYDFTHLYSLVSKRKKKLALLAEEKEIMSQRKKSV</sequence>
<organism evidence="2 3">
    <name type="scientific">Microthlaspi erraticum</name>
    <dbReference type="NCBI Taxonomy" id="1685480"/>
    <lineage>
        <taxon>Eukaryota</taxon>
        <taxon>Viridiplantae</taxon>
        <taxon>Streptophyta</taxon>
        <taxon>Embryophyta</taxon>
        <taxon>Tracheophyta</taxon>
        <taxon>Spermatophyta</taxon>
        <taxon>Magnoliopsida</taxon>
        <taxon>eudicotyledons</taxon>
        <taxon>Gunneridae</taxon>
        <taxon>Pentapetalae</taxon>
        <taxon>rosids</taxon>
        <taxon>malvids</taxon>
        <taxon>Brassicales</taxon>
        <taxon>Brassicaceae</taxon>
        <taxon>Coluteocarpeae</taxon>
        <taxon>Microthlaspi</taxon>
    </lineage>
</organism>
<protein>
    <submittedName>
        <fullName evidence="2">Uncharacterized protein</fullName>
    </submittedName>
</protein>
<keyword evidence="1" id="KW-0472">Membrane</keyword>
<keyword evidence="1" id="KW-0812">Transmembrane</keyword>
<accession>A0A6D2JHS3</accession>
<evidence type="ECO:0000256" key="1">
    <source>
        <dbReference type="SAM" id="Phobius"/>
    </source>
</evidence>
<dbReference type="Proteomes" id="UP000467841">
    <property type="component" value="Unassembled WGS sequence"/>
</dbReference>
<proteinExistence type="predicted"/>
<evidence type="ECO:0000313" key="3">
    <source>
        <dbReference type="Proteomes" id="UP000467841"/>
    </source>
</evidence>
<name>A0A6D2JHS3_9BRAS</name>
<feature type="transmembrane region" description="Helical" evidence="1">
    <location>
        <begin position="48"/>
        <end position="70"/>
    </location>
</feature>
<reference evidence="2" key="1">
    <citation type="submission" date="2020-01" db="EMBL/GenBank/DDBJ databases">
        <authorList>
            <person name="Mishra B."/>
        </authorList>
    </citation>
    <scope>NUCLEOTIDE SEQUENCE [LARGE SCALE GENOMIC DNA]</scope>
</reference>
<dbReference type="AlphaFoldDB" id="A0A6D2JHS3"/>